<accession>A0A7H9BIL7</accession>
<gene>
    <name evidence="2" type="ORF">HQ393_09625</name>
</gene>
<keyword evidence="3" id="KW-1185">Reference proteome</keyword>
<name>A0A7H9BIL7_9NEIS</name>
<keyword evidence="1" id="KW-0812">Transmembrane</keyword>
<feature type="transmembrane region" description="Helical" evidence="1">
    <location>
        <begin position="6"/>
        <end position="26"/>
    </location>
</feature>
<reference evidence="2 3" key="1">
    <citation type="submission" date="2020-07" db="EMBL/GenBank/DDBJ databases">
        <title>Complete genome sequence of Chitinibacter sp. 2T18.</title>
        <authorList>
            <person name="Bae J.-W."/>
            <person name="Choi J.-W."/>
        </authorList>
    </citation>
    <scope>NUCLEOTIDE SEQUENCE [LARGE SCALE GENOMIC DNA]</scope>
    <source>
        <strain evidence="2 3">2T18</strain>
    </source>
</reference>
<organism evidence="2 3">
    <name type="scientific">Chitinibacter bivalviorum</name>
    <dbReference type="NCBI Taxonomy" id="2739434"/>
    <lineage>
        <taxon>Bacteria</taxon>
        <taxon>Pseudomonadati</taxon>
        <taxon>Pseudomonadota</taxon>
        <taxon>Betaproteobacteria</taxon>
        <taxon>Neisseriales</taxon>
        <taxon>Chitinibacteraceae</taxon>
        <taxon>Chitinibacter</taxon>
    </lineage>
</organism>
<sequence>MWAEIAGILGISLIPVFYYFVVYNPWAQNHWHSLRTQADYIAQYPELILGKKVACYQCGGTERLDLGLLKPTDYRRRIVCARCKSTLWRESI</sequence>
<proteinExistence type="predicted"/>
<evidence type="ECO:0000313" key="3">
    <source>
        <dbReference type="Proteomes" id="UP000509597"/>
    </source>
</evidence>
<keyword evidence="1" id="KW-0472">Membrane</keyword>
<dbReference type="Proteomes" id="UP000509597">
    <property type="component" value="Chromosome"/>
</dbReference>
<dbReference type="KEGG" id="chiz:HQ393_09625"/>
<evidence type="ECO:0000256" key="1">
    <source>
        <dbReference type="SAM" id="Phobius"/>
    </source>
</evidence>
<dbReference type="RefSeq" id="WP_179355002.1">
    <property type="nucleotide sequence ID" value="NZ_CP058627.1"/>
</dbReference>
<keyword evidence="1" id="KW-1133">Transmembrane helix</keyword>
<dbReference type="EMBL" id="CP058627">
    <property type="protein sequence ID" value="QLG88487.1"/>
    <property type="molecule type" value="Genomic_DNA"/>
</dbReference>
<evidence type="ECO:0000313" key="2">
    <source>
        <dbReference type="EMBL" id="QLG88487.1"/>
    </source>
</evidence>
<protein>
    <submittedName>
        <fullName evidence="2">Uncharacterized protein</fullName>
    </submittedName>
</protein>
<dbReference type="AlphaFoldDB" id="A0A7H9BIL7"/>